<dbReference type="InterPro" id="IPR029063">
    <property type="entry name" value="SAM-dependent_MTases_sf"/>
</dbReference>
<keyword evidence="1" id="KW-0808">Transferase</keyword>
<name>A0ABV8ALC4_9BACT</name>
<evidence type="ECO:0000313" key="2">
    <source>
        <dbReference type="Proteomes" id="UP001595805"/>
    </source>
</evidence>
<dbReference type="RefSeq" id="WP_377902637.1">
    <property type="nucleotide sequence ID" value="NZ_JBHRZS010000002.1"/>
</dbReference>
<dbReference type="PANTHER" id="PTHR43167:SF1">
    <property type="entry name" value="PUTATIVE (AFU_ORTHOLOGUE AFUA_6G01830)-RELATED"/>
    <property type="match status" value="1"/>
</dbReference>
<keyword evidence="1" id="KW-0489">Methyltransferase</keyword>
<proteinExistence type="predicted"/>
<comment type="caution">
    <text evidence="1">The sequence shown here is derived from an EMBL/GenBank/DDBJ whole genome shotgun (WGS) entry which is preliminary data.</text>
</comment>
<gene>
    <name evidence="1" type="ORF">ACFOSV_01440</name>
</gene>
<dbReference type="PANTHER" id="PTHR43167">
    <property type="entry name" value="PUTATIVE (AFU_ORTHOLOGUE AFUA_6G01830)-RELATED"/>
    <property type="match status" value="1"/>
</dbReference>
<dbReference type="Pfam" id="PF13578">
    <property type="entry name" value="Methyltransf_24"/>
    <property type="match status" value="1"/>
</dbReference>
<protein>
    <submittedName>
        <fullName evidence="1">O-methyltransferase</fullName>
        <ecNumber evidence="1">2.1.1.-</ecNumber>
    </submittedName>
</protein>
<dbReference type="EC" id="2.1.1.-" evidence="1"/>
<reference evidence="2" key="1">
    <citation type="journal article" date="2019" name="Int. J. Syst. Evol. Microbiol.">
        <title>The Global Catalogue of Microorganisms (GCM) 10K type strain sequencing project: providing services to taxonomists for standard genome sequencing and annotation.</title>
        <authorList>
            <consortium name="The Broad Institute Genomics Platform"/>
            <consortium name="The Broad Institute Genome Sequencing Center for Infectious Disease"/>
            <person name="Wu L."/>
            <person name="Ma J."/>
        </authorList>
    </citation>
    <scope>NUCLEOTIDE SEQUENCE [LARGE SCALE GENOMIC DNA]</scope>
    <source>
        <strain evidence="2">CCUG 60523</strain>
    </source>
</reference>
<dbReference type="GO" id="GO:0008168">
    <property type="term" value="F:methyltransferase activity"/>
    <property type="evidence" value="ECO:0007669"/>
    <property type="project" value="UniProtKB-KW"/>
</dbReference>
<dbReference type="GO" id="GO:0032259">
    <property type="term" value="P:methylation"/>
    <property type="evidence" value="ECO:0007669"/>
    <property type="project" value="UniProtKB-KW"/>
</dbReference>
<keyword evidence="2" id="KW-1185">Reference proteome</keyword>
<dbReference type="Gene3D" id="3.40.50.150">
    <property type="entry name" value="Vaccinia Virus protein VP39"/>
    <property type="match status" value="1"/>
</dbReference>
<accession>A0ABV8ALC4</accession>
<organism evidence="1 2">
    <name type="scientific">Algoriphagus namhaensis</name>
    <dbReference type="NCBI Taxonomy" id="915353"/>
    <lineage>
        <taxon>Bacteria</taxon>
        <taxon>Pseudomonadati</taxon>
        <taxon>Bacteroidota</taxon>
        <taxon>Cytophagia</taxon>
        <taxon>Cytophagales</taxon>
        <taxon>Cyclobacteriaceae</taxon>
        <taxon>Algoriphagus</taxon>
    </lineage>
</organism>
<sequence>MTDRLFSFWAFFNYWLIREDRYSLQGPFLSNLYSELLKFRKERKSSDLEIEDWRQSLLSNQKTIPVVDLGAGSRKVNEPVRKISQITRHSTSGRKFCQLYQHFASLTPAQTIVELGTCMGISTRYLASICEGKVFTFEGSPEIQKIAKQNSKDLPIEFILGDLAETLPEFIATNPTIDFVLIDANHTYQGTKSSFDSLIDHLSTTSIVAIADIHWSAEMERAWEEIKSHPKVKVSLDFYEAGVLLFDSPLEKKEHRVLAI</sequence>
<dbReference type="CDD" id="cd02440">
    <property type="entry name" value="AdoMet_MTases"/>
    <property type="match status" value="1"/>
</dbReference>
<evidence type="ECO:0000313" key="1">
    <source>
        <dbReference type="EMBL" id="MFC3878816.1"/>
    </source>
</evidence>
<dbReference type="EMBL" id="JBHRZS010000002">
    <property type="protein sequence ID" value="MFC3878816.1"/>
    <property type="molecule type" value="Genomic_DNA"/>
</dbReference>
<dbReference type="Proteomes" id="UP001595805">
    <property type="component" value="Unassembled WGS sequence"/>
</dbReference>
<dbReference type="SUPFAM" id="SSF53335">
    <property type="entry name" value="S-adenosyl-L-methionine-dependent methyltransferases"/>
    <property type="match status" value="1"/>
</dbReference>